<dbReference type="PROSITE" id="PS51257">
    <property type="entry name" value="PROKAR_LIPOPROTEIN"/>
    <property type="match status" value="1"/>
</dbReference>
<protein>
    <recommendedName>
        <fullName evidence="3">DUF3887 domain-containing protein</fullName>
    </recommendedName>
</protein>
<evidence type="ECO:0000313" key="2">
    <source>
        <dbReference type="Proteomes" id="UP001597532"/>
    </source>
</evidence>
<evidence type="ECO:0008006" key="3">
    <source>
        <dbReference type="Google" id="ProtNLM"/>
    </source>
</evidence>
<organism evidence="1 2">
    <name type="scientific">Arenibacter antarcticus</name>
    <dbReference type="NCBI Taxonomy" id="2040469"/>
    <lineage>
        <taxon>Bacteria</taxon>
        <taxon>Pseudomonadati</taxon>
        <taxon>Bacteroidota</taxon>
        <taxon>Flavobacteriia</taxon>
        <taxon>Flavobacteriales</taxon>
        <taxon>Flavobacteriaceae</taxon>
        <taxon>Arenibacter</taxon>
    </lineage>
</organism>
<gene>
    <name evidence="1" type="ORF">ACFS1K_06125</name>
</gene>
<accession>A0ABW5VCA6</accession>
<proteinExistence type="predicted"/>
<reference evidence="2" key="1">
    <citation type="journal article" date="2019" name="Int. J. Syst. Evol. Microbiol.">
        <title>The Global Catalogue of Microorganisms (GCM) 10K type strain sequencing project: providing services to taxonomists for standard genome sequencing and annotation.</title>
        <authorList>
            <consortium name="The Broad Institute Genomics Platform"/>
            <consortium name="The Broad Institute Genome Sequencing Center for Infectious Disease"/>
            <person name="Wu L."/>
            <person name="Ma J."/>
        </authorList>
    </citation>
    <scope>NUCLEOTIDE SEQUENCE [LARGE SCALE GENOMIC DNA]</scope>
    <source>
        <strain evidence="2">KCTC 52924</strain>
    </source>
</reference>
<name>A0ABW5VCA6_9FLAO</name>
<comment type="caution">
    <text evidence="1">The sequence shown here is derived from an EMBL/GenBank/DDBJ whole genome shotgun (WGS) entry which is preliminary data.</text>
</comment>
<sequence>MKKIFRLVIVLFVTTSASCQSSSDFKKVDESQLKQEDIESVKILSEKILTAQKNGGHYKLSENVAIKEMVDGLNETVQKKSYQQIKNLFGEYQDLRFESLMESEKGKKLRIYRFKGFFESESDIEIRTVLNDEGKLAGFS</sequence>
<dbReference type="RefSeq" id="WP_251808044.1">
    <property type="nucleotide sequence ID" value="NZ_CP166679.1"/>
</dbReference>
<keyword evidence="2" id="KW-1185">Reference proteome</keyword>
<dbReference type="Gene3D" id="3.10.450.590">
    <property type="match status" value="1"/>
</dbReference>
<dbReference type="EMBL" id="JBHUOK010000021">
    <property type="protein sequence ID" value="MFD2789328.1"/>
    <property type="molecule type" value="Genomic_DNA"/>
</dbReference>
<evidence type="ECO:0000313" key="1">
    <source>
        <dbReference type="EMBL" id="MFD2789328.1"/>
    </source>
</evidence>
<dbReference type="Proteomes" id="UP001597532">
    <property type="component" value="Unassembled WGS sequence"/>
</dbReference>